<dbReference type="NCBIfam" id="NF008748">
    <property type="entry name" value="PRK11783.1"/>
    <property type="match status" value="1"/>
</dbReference>
<keyword evidence="5 6" id="KW-0949">S-adenosyl-L-methionine</keyword>
<dbReference type="Gene3D" id="3.30.750.80">
    <property type="entry name" value="RNA methyltransferase domain (HRMD) like"/>
    <property type="match status" value="1"/>
</dbReference>
<dbReference type="EC" id="2.1.1.264" evidence="6"/>
<dbReference type="InterPro" id="IPR054170">
    <property type="entry name" value="RlmL_1st"/>
</dbReference>
<dbReference type="OrthoDB" id="9809404at2"/>
<dbReference type="PROSITE" id="PS51165">
    <property type="entry name" value="THUMP"/>
    <property type="match status" value="1"/>
</dbReference>
<dbReference type="KEGG" id="cate:C2869_14750"/>
<comment type="catalytic activity">
    <reaction evidence="6">
        <text>guanosine(2445) in 23S rRNA + S-adenosyl-L-methionine = N(2)-methylguanosine(2445) in 23S rRNA + S-adenosyl-L-homocysteine + H(+)</text>
        <dbReference type="Rhea" id="RHEA:42740"/>
        <dbReference type="Rhea" id="RHEA-COMP:10215"/>
        <dbReference type="Rhea" id="RHEA-COMP:10216"/>
        <dbReference type="ChEBI" id="CHEBI:15378"/>
        <dbReference type="ChEBI" id="CHEBI:57856"/>
        <dbReference type="ChEBI" id="CHEBI:59789"/>
        <dbReference type="ChEBI" id="CHEBI:74269"/>
        <dbReference type="ChEBI" id="CHEBI:74481"/>
        <dbReference type="EC" id="2.1.1.173"/>
    </reaction>
</comment>
<dbReference type="Pfam" id="PF10672">
    <property type="entry name" value="Methyltrans_SAM"/>
    <property type="match status" value="1"/>
</dbReference>
<name>A0A2S0VTS3_9ALTE</name>
<evidence type="ECO:0000259" key="8">
    <source>
        <dbReference type="PROSITE" id="PS51165"/>
    </source>
</evidence>
<reference evidence="9 10" key="1">
    <citation type="submission" date="2018-01" db="EMBL/GenBank/DDBJ databases">
        <title>Genome sequence of a Cantenovulum-like bacteria.</title>
        <authorList>
            <person name="Tan W.R."/>
            <person name="Lau N.-S."/>
            <person name="Go F."/>
            <person name="Amirul A.-A.A."/>
        </authorList>
    </citation>
    <scope>NUCLEOTIDE SEQUENCE [LARGE SCALE GENOMIC DNA]</scope>
    <source>
        <strain evidence="9 10">CCB-QB4</strain>
    </source>
</reference>
<accession>A0A2S0VTS3</accession>
<dbReference type="InterPro" id="IPR004114">
    <property type="entry name" value="THUMP_dom"/>
</dbReference>
<dbReference type="Gene3D" id="3.30.2130.30">
    <property type="match status" value="1"/>
</dbReference>
<comment type="catalytic activity">
    <reaction evidence="6">
        <text>guanosine(2069) in 23S rRNA + S-adenosyl-L-methionine = N(2)-methylguanosine(2069) in 23S rRNA + S-adenosyl-L-homocysteine + H(+)</text>
        <dbReference type="Rhea" id="RHEA:43772"/>
        <dbReference type="Rhea" id="RHEA-COMP:10688"/>
        <dbReference type="Rhea" id="RHEA-COMP:10689"/>
        <dbReference type="ChEBI" id="CHEBI:15378"/>
        <dbReference type="ChEBI" id="CHEBI:57856"/>
        <dbReference type="ChEBI" id="CHEBI:59789"/>
        <dbReference type="ChEBI" id="CHEBI:74269"/>
        <dbReference type="ChEBI" id="CHEBI:74481"/>
        <dbReference type="EC" id="2.1.1.264"/>
    </reaction>
</comment>
<proteinExistence type="inferred from homology"/>
<dbReference type="RefSeq" id="WP_108603663.1">
    <property type="nucleotide sequence ID" value="NZ_CP026604.1"/>
</dbReference>
<dbReference type="Proteomes" id="UP000244441">
    <property type="component" value="Chromosome"/>
</dbReference>
<dbReference type="PROSITE" id="PS00092">
    <property type="entry name" value="N6_MTASE"/>
    <property type="match status" value="1"/>
</dbReference>
<dbReference type="PIRSF" id="PIRSF037618">
    <property type="entry name" value="RNA_Mtase_bacteria_prd"/>
    <property type="match status" value="1"/>
</dbReference>
<dbReference type="SMART" id="SM00981">
    <property type="entry name" value="THUMP"/>
    <property type="match status" value="1"/>
</dbReference>
<dbReference type="GO" id="GO:0003723">
    <property type="term" value="F:RNA binding"/>
    <property type="evidence" value="ECO:0007669"/>
    <property type="project" value="UniProtKB-UniRule"/>
</dbReference>
<keyword evidence="3 6" id="KW-0489">Methyltransferase</keyword>
<evidence type="ECO:0000313" key="9">
    <source>
        <dbReference type="EMBL" id="AWB67618.1"/>
    </source>
</evidence>
<evidence type="ECO:0000256" key="6">
    <source>
        <dbReference type="HAMAP-Rule" id="MF_01858"/>
    </source>
</evidence>
<evidence type="ECO:0000256" key="1">
    <source>
        <dbReference type="ARBA" id="ARBA00022490"/>
    </source>
</evidence>
<dbReference type="GO" id="GO:0005737">
    <property type="term" value="C:cytoplasm"/>
    <property type="evidence" value="ECO:0007669"/>
    <property type="project" value="UniProtKB-SubCell"/>
</dbReference>
<dbReference type="Pfam" id="PF01170">
    <property type="entry name" value="UPF0020"/>
    <property type="match status" value="1"/>
</dbReference>
<dbReference type="EMBL" id="CP026604">
    <property type="protein sequence ID" value="AWB67618.1"/>
    <property type="molecule type" value="Genomic_DNA"/>
</dbReference>
<dbReference type="GO" id="GO:0052915">
    <property type="term" value="F:23S rRNA (guanine(2445)-N(2))-methyltransferase activity"/>
    <property type="evidence" value="ECO:0007669"/>
    <property type="project" value="UniProtKB-UniRule"/>
</dbReference>
<dbReference type="InterPro" id="IPR019614">
    <property type="entry name" value="SAM-dep_methyl-trfase"/>
</dbReference>
<evidence type="ECO:0000313" key="10">
    <source>
        <dbReference type="Proteomes" id="UP000244441"/>
    </source>
</evidence>
<gene>
    <name evidence="6" type="primary">rlmL</name>
    <name evidence="9" type="ORF">C2869_14750</name>
</gene>
<organism evidence="9 10">
    <name type="scientific">Saccharobesus litoralis</name>
    <dbReference type="NCBI Taxonomy" id="2172099"/>
    <lineage>
        <taxon>Bacteria</taxon>
        <taxon>Pseudomonadati</taxon>
        <taxon>Pseudomonadota</taxon>
        <taxon>Gammaproteobacteria</taxon>
        <taxon>Alteromonadales</taxon>
        <taxon>Alteromonadaceae</taxon>
        <taxon>Saccharobesus</taxon>
    </lineage>
</organism>
<dbReference type="GO" id="GO:0070043">
    <property type="term" value="F:rRNA (guanine-N7-)-methyltransferase activity"/>
    <property type="evidence" value="ECO:0007669"/>
    <property type="project" value="UniProtKB-UniRule"/>
</dbReference>
<dbReference type="Pfam" id="PF22020">
    <property type="entry name" value="RlmL_1st"/>
    <property type="match status" value="1"/>
</dbReference>
<dbReference type="Pfam" id="PF02926">
    <property type="entry name" value="THUMP"/>
    <property type="match status" value="1"/>
</dbReference>
<dbReference type="AlphaFoldDB" id="A0A2S0VTS3"/>
<dbReference type="HAMAP" id="MF_01858">
    <property type="entry name" value="23SrRNA_methyltr_KL"/>
    <property type="match status" value="1"/>
</dbReference>
<dbReference type="InterPro" id="IPR002052">
    <property type="entry name" value="DNA_methylase_N6_adenine_CS"/>
</dbReference>
<feature type="domain" description="THUMP" evidence="8">
    <location>
        <begin position="43"/>
        <end position="154"/>
    </location>
</feature>
<dbReference type="InterPro" id="IPR017244">
    <property type="entry name" value="23SrRNA_methyltr_KL"/>
</dbReference>
<dbReference type="CDD" id="cd02440">
    <property type="entry name" value="AdoMet_MTases"/>
    <property type="match status" value="1"/>
</dbReference>
<comment type="subcellular location">
    <subcellularLocation>
        <location evidence="6">Cytoplasm</location>
    </subcellularLocation>
</comment>
<dbReference type="InterPro" id="IPR000241">
    <property type="entry name" value="RlmKL-like_Mtase"/>
</dbReference>
<dbReference type="SUPFAM" id="SSF53335">
    <property type="entry name" value="S-adenosyl-L-methionine-dependent methyltransferases"/>
    <property type="match status" value="2"/>
</dbReference>
<dbReference type="EC" id="2.1.1.173" evidence="6"/>
<comment type="similarity">
    <text evidence="6">Belongs to the methyltransferase superfamily. RlmKL family.</text>
</comment>
<evidence type="ECO:0000256" key="3">
    <source>
        <dbReference type="ARBA" id="ARBA00022603"/>
    </source>
</evidence>
<evidence type="ECO:0000256" key="5">
    <source>
        <dbReference type="ARBA" id="ARBA00022691"/>
    </source>
</evidence>
<sequence length="703" mass="79954">MAKFLVTTSKGLENLLFTELENLGATDLKMSVSSVWCQGDLAFGYKVAYLSRLANRVLLELAVGDCQNKDDLYRITSSVDWTMQFSNKKRFSVDFVGTNKALRNTQFSAQVMKDAIVDAFVEEGSKRPDVDKQMYDIRFHGRIIKQQVHVFLDFSGSSLHERGYREKAGKAPLKENLAAGLVLRSGWLNDTTKPLCDFFCGSGTIVIEAAQMARNIPAQHDRVRWGFDSWLSHNQNQFEQIKQQAEAQIDNEITLQIFASDISKHELGTAQRNADLAHVSQDIQFTQADALSPKVKNFFRETGTIIINPPYGERLDETAQVANLYLDLGQKFKKEFTDWQLTAITSAENLLRLFKLSASKKYKVKNGPLDCVVANYQIEAAKGEQVRGVIAEEFQNRLKKNAKKLAPLAKKAETNCYRVYDADLPNYNVAVDLYSDHLVIQEYAAPKSVPEHVAAQRLNDVLITAPAVLEIDPKNIHVKTRSKQKGKEQYQRSTHMRDIRIVVEEGKAKFLVNLDDYLDTGLFLDHRNIRYQIGELAKDKRVLNLFSYTCSVSVHAALGGAKQITSVDLSKTYLNWGKDNFDLNKLSTRYHKFEQADCMQWFMQQSGQYDLIFIDPPSFSNSKRMKDVFDVQRDHIALLTQAYKCLATNGTLIFSNNLRSFKLDEDAVLELGFDIKNISESSLPFDFSRNAKIRQCWLLTKTH</sequence>
<dbReference type="InterPro" id="IPR029063">
    <property type="entry name" value="SAM-dependent_MTases_sf"/>
</dbReference>
<keyword evidence="4 6" id="KW-0808">Transferase</keyword>
<evidence type="ECO:0000256" key="4">
    <source>
        <dbReference type="ARBA" id="ARBA00022679"/>
    </source>
</evidence>
<protein>
    <recommendedName>
        <fullName evidence="6">Ribosomal RNA large subunit methyltransferase K/L</fullName>
    </recommendedName>
    <domain>
        <recommendedName>
            <fullName evidence="6">23S rRNA m2G2445 methyltransferase</fullName>
            <ecNumber evidence="6">2.1.1.173</ecNumber>
        </recommendedName>
        <alternativeName>
            <fullName evidence="6">rRNA (guanine-N(2)-)-methyltransferase RlmL</fullName>
        </alternativeName>
    </domain>
    <domain>
        <recommendedName>
            <fullName evidence="6">23S rRNA m7G2069 methyltransferase</fullName>
            <ecNumber evidence="6">2.1.1.264</ecNumber>
        </recommendedName>
        <alternativeName>
            <fullName evidence="6">rRNA (guanine-N(7)-)-methyltransferase RlmK</fullName>
        </alternativeName>
    </domain>
</protein>
<dbReference type="Gene3D" id="3.40.50.150">
    <property type="entry name" value="Vaccinia Virus protein VP39"/>
    <property type="match status" value="2"/>
</dbReference>
<evidence type="ECO:0000256" key="7">
    <source>
        <dbReference type="PROSITE-ProRule" id="PRU00529"/>
    </source>
</evidence>
<dbReference type="PANTHER" id="PTHR47313">
    <property type="entry name" value="RIBOSOMAL RNA LARGE SUBUNIT METHYLTRANSFERASE K/L"/>
    <property type="match status" value="1"/>
</dbReference>
<evidence type="ECO:0000256" key="2">
    <source>
        <dbReference type="ARBA" id="ARBA00022552"/>
    </source>
</evidence>
<keyword evidence="10" id="KW-1185">Reference proteome</keyword>
<keyword evidence="7" id="KW-0694">RNA-binding</keyword>
<keyword evidence="1 6" id="KW-0963">Cytoplasm</keyword>
<comment type="function">
    <text evidence="6">Specifically methylates the guanine in position 2445 (m2G2445) and the guanine in position 2069 (m7G2069) of 23S rRNA.</text>
</comment>
<dbReference type="PANTHER" id="PTHR47313:SF1">
    <property type="entry name" value="RIBOSOMAL RNA LARGE SUBUNIT METHYLTRANSFERASE K_L"/>
    <property type="match status" value="1"/>
</dbReference>
<keyword evidence="2 6" id="KW-0698">rRNA processing</keyword>
<dbReference type="CDD" id="cd11715">
    <property type="entry name" value="THUMP_AdoMetMT"/>
    <property type="match status" value="1"/>
</dbReference>